<gene>
    <name evidence="2" type="ORF">C7S10_20160</name>
</gene>
<dbReference type="EMBL" id="PYXZ01000011">
    <property type="protein sequence ID" value="PUA79331.1"/>
    <property type="molecule type" value="Genomic_DNA"/>
</dbReference>
<dbReference type="InterPro" id="IPR000182">
    <property type="entry name" value="GNAT_dom"/>
</dbReference>
<sequence length="218" mass="23493">MASRAVVFVPLEAGPRSLSRPRRRSQDRTMATELPVPVEVTMSDGRSATIRAPRESDRAALLSLHDQLDDETLRLRFFNVNHAAGPHYVDHVLTGRASDVTALVAVVGGELVALGTAETVAAQVAEVAFVVAERERGHGLATLLLEHLASICRGRGITRLVADVLFENTQMAQVFDDAGYSVARHANVGVLTYEMGTERVRARGPRRPCTAHDAAPPG</sequence>
<dbReference type="SUPFAM" id="SSF55729">
    <property type="entry name" value="Acyl-CoA N-acyltransferases (Nat)"/>
    <property type="match status" value="1"/>
</dbReference>
<dbReference type="Proteomes" id="UP000244867">
    <property type="component" value="Unassembled WGS sequence"/>
</dbReference>
<name>A0A2R7YSH8_9ACTN</name>
<keyword evidence="3" id="KW-1185">Reference proteome</keyword>
<dbReference type="CDD" id="cd04301">
    <property type="entry name" value="NAT_SF"/>
    <property type="match status" value="1"/>
</dbReference>
<dbReference type="Pfam" id="PF00583">
    <property type="entry name" value="Acetyltransf_1"/>
    <property type="match status" value="1"/>
</dbReference>
<dbReference type="InterPro" id="IPR016181">
    <property type="entry name" value="Acyl_CoA_acyltransferase"/>
</dbReference>
<dbReference type="PROSITE" id="PS51186">
    <property type="entry name" value="GNAT"/>
    <property type="match status" value="1"/>
</dbReference>
<dbReference type="GO" id="GO:0016747">
    <property type="term" value="F:acyltransferase activity, transferring groups other than amino-acyl groups"/>
    <property type="evidence" value="ECO:0007669"/>
    <property type="project" value="InterPro"/>
</dbReference>
<feature type="domain" description="N-acetyltransferase" evidence="1">
    <location>
        <begin position="48"/>
        <end position="200"/>
    </location>
</feature>
<proteinExistence type="predicted"/>
<reference evidence="2 3" key="1">
    <citation type="submission" date="2018-03" db="EMBL/GenBank/DDBJ databases">
        <authorList>
            <person name="Keele B.F."/>
        </authorList>
    </citation>
    <scope>NUCLEOTIDE SEQUENCE [LARGE SCALE GENOMIC DNA]</scope>
    <source>
        <strain evidence="2 3">IB-3</strain>
    </source>
</reference>
<comment type="caution">
    <text evidence="2">The sequence shown here is derived from an EMBL/GenBank/DDBJ whole genome shotgun (WGS) entry which is preliminary data.</text>
</comment>
<evidence type="ECO:0000313" key="2">
    <source>
        <dbReference type="EMBL" id="PUA79331.1"/>
    </source>
</evidence>
<organism evidence="2 3">
    <name type="scientific">Nocardioides currus</name>
    <dbReference type="NCBI Taxonomy" id="2133958"/>
    <lineage>
        <taxon>Bacteria</taxon>
        <taxon>Bacillati</taxon>
        <taxon>Actinomycetota</taxon>
        <taxon>Actinomycetes</taxon>
        <taxon>Propionibacteriales</taxon>
        <taxon>Nocardioidaceae</taxon>
        <taxon>Nocardioides</taxon>
    </lineage>
</organism>
<dbReference type="AlphaFoldDB" id="A0A2R7YSH8"/>
<dbReference type="OrthoDB" id="3788759at2"/>
<evidence type="ECO:0000313" key="3">
    <source>
        <dbReference type="Proteomes" id="UP000244867"/>
    </source>
</evidence>
<dbReference type="Gene3D" id="3.40.630.30">
    <property type="match status" value="1"/>
</dbReference>
<accession>A0A2R7YSH8</accession>
<evidence type="ECO:0000259" key="1">
    <source>
        <dbReference type="PROSITE" id="PS51186"/>
    </source>
</evidence>
<protein>
    <recommendedName>
        <fullName evidence="1">N-acetyltransferase domain-containing protein</fullName>
    </recommendedName>
</protein>